<evidence type="ECO:0000313" key="2">
    <source>
        <dbReference type="Proteomes" id="UP000717696"/>
    </source>
</evidence>
<proteinExistence type="predicted"/>
<evidence type="ECO:0000313" key="1">
    <source>
        <dbReference type="EMBL" id="KAH7136818.1"/>
    </source>
</evidence>
<organism evidence="1 2">
    <name type="scientific">Dactylonectria estremocensis</name>
    <dbReference type="NCBI Taxonomy" id="1079267"/>
    <lineage>
        <taxon>Eukaryota</taxon>
        <taxon>Fungi</taxon>
        <taxon>Dikarya</taxon>
        <taxon>Ascomycota</taxon>
        <taxon>Pezizomycotina</taxon>
        <taxon>Sordariomycetes</taxon>
        <taxon>Hypocreomycetidae</taxon>
        <taxon>Hypocreales</taxon>
        <taxon>Nectriaceae</taxon>
        <taxon>Dactylonectria</taxon>
    </lineage>
</organism>
<keyword evidence="2" id="KW-1185">Reference proteome</keyword>
<gene>
    <name evidence="1" type="ORF">B0J13DRAFT_625449</name>
</gene>
<dbReference type="AlphaFoldDB" id="A0A9P9IV95"/>
<dbReference type="EMBL" id="JAGMUU010000016">
    <property type="protein sequence ID" value="KAH7136818.1"/>
    <property type="molecule type" value="Genomic_DNA"/>
</dbReference>
<reference evidence="1" key="1">
    <citation type="journal article" date="2021" name="Nat. Commun.">
        <title>Genetic determinants of endophytism in the Arabidopsis root mycobiome.</title>
        <authorList>
            <person name="Mesny F."/>
            <person name="Miyauchi S."/>
            <person name="Thiergart T."/>
            <person name="Pickel B."/>
            <person name="Atanasova L."/>
            <person name="Karlsson M."/>
            <person name="Huettel B."/>
            <person name="Barry K.W."/>
            <person name="Haridas S."/>
            <person name="Chen C."/>
            <person name="Bauer D."/>
            <person name="Andreopoulos W."/>
            <person name="Pangilinan J."/>
            <person name="LaButti K."/>
            <person name="Riley R."/>
            <person name="Lipzen A."/>
            <person name="Clum A."/>
            <person name="Drula E."/>
            <person name="Henrissat B."/>
            <person name="Kohler A."/>
            <person name="Grigoriev I.V."/>
            <person name="Martin F.M."/>
            <person name="Hacquard S."/>
        </authorList>
    </citation>
    <scope>NUCLEOTIDE SEQUENCE</scope>
    <source>
        <strain evidence="1">MPI-CAGE-AT-0021</strain>
    </source>
</reference>
<name>A0A9P9IV95_9HYPO</name>
<dbReference type="SUPFAM" id="SSF48403">
    <property type="entry name" value="Ankyrin repeat"/>
    <property type="match status" value="1"/>
</dbReference>
<dbReference type="InterPro" id="IPR036770">
    <property type="entry name" value="Ankyrin_rpt-contain_sf"/>
</dbReference>
<dbReference type="OrthoDB" id="5046724at2759"/>
<dbReference type="Gene3D" id="1.25.40.20">
    <property type="entry name" value="Ankyrin repeat-containing domain"/>
    <property type="match status" value="1"/>
</dbReference>
<protein>
    <submittedName>
        <fullName evidence="1">Uncharacterized protein</fullName>
    </submittedName>
</protein>
<comment type="caution">
    <text evidence="1">The sequence shown here is derived from an EMBL/GenBank/DDBJ whole genome shotgun (WGS) entry which is preliminary data.</text>
</comment>
<accession>A0A9P9IV95</accession>
<dbReference type="Proteomes" id="UP000717696">
    <property type="component" value="Unassembled WGS sequence"/>
</dbReference>
<sequence length="567" mass="64181">MTAKSHSDGRLDPTKNASQAQSLPADCIRLILQQSLGYDDKGAADFCPILRLRLVCHFFDTEVMHLICLTGLLWEMKGLRSIIDLHQAAKSRDKRSRHCVTSLKGNASAFLARYIAVQPRDGEDKWNANMITVVNAVVDCIMTEDGLELDAPERYKYVLKLCQSALPIAQGHDCQNFGMWDLLNPHGRSLMFPKRGTVTEASLETHIILAKVYLKRPDTVSKLRTLLLERGRKPLSTFSTKHKKNQPLFGCFLEAAIKTRNLDLLSFLLMNDIDITVPKRKVEHGVAKKSKKPFYDGYFLHLAVYAGEVDAVETLMQQRIRHNADPESLILGAVCSGSTEIAHTLMKHCFLATNRATEGVSHVHQSHKWRIGEKAIREACHHKDSRTIKAVLSCLEREKSPRYITTWTVQQPFRVFSHYWASRRFHPDEQSEIKVCIDNRDMASLKLLLKNGECPHTESSYMNGNAHVIAVETQERGPMPAILPLWMCATEQNSDTVQRIIEAGCRGTAREWLSVASMFSGAPRIVAAVVEPRSPQHWEDGGRDIRWHSIWEWMVQSGSARVRVTRS</sequence>